<comment type="caution">
    <text evidence="1">The sequence shown here is derived from an EMBL/GenBank/DDBJ whole genome shotgun (WGS) entry which is preliminary data.</text>
</comment>
<sequence length="168" mass="17763">MNGKFAACDDPFHNNHSLGMLEAPCMGGRKGRDGLFPATSCIKIAGVFGECHTLAGHAGGAVHGRAQGPGRPLPRHFMHQDRGRLRSRASSVSATHHSLGMLETPCMGGRKSRDGLCPATSCIKIAGVLGECHTPLAGHAGGAVHGRVQGLGRPLLRHFMHQDRGRLR</sequence>
<gene>
    <name evidence="1" type="ORF">OBRU01_16950</name>
</gene>
<dbReference type="PANTHER" id="PTHR38332">
    <property type="entry name" value="PROTEIN CBG11604"/>
    <property type="match status" value="1"/>
</dbReference>
<reference evidence="1 2" key="1">
    <citation type="journal article" date="2015" name="Genome Biol. Evol.">
        <title>The genome of winter moth (Operophtera brumata) provides a genomic perspective on sexual dimorphism and phenology.</title>
        <authorList>
            <person name="Derks M.F."/>
            <person name="Smit S."/>
            <person name="Salis L."/>
            <person name="Schijlen E."/>
            <person name="Bossers A."/>
            <person name="Mateman C."/>
            <person name="Pijl A.S."/>
            <person name="de Ridder D."/>
            <person name="Groenen M.A."/>
            <person name="Visser M.E."/>
            <person name="Megens H.J."/>
        </authorList>
    </citation>
    <scope>NUCLEOTIDE SEQUENCE [LARGE SCALE GENOMIC DNA]</scope>
    <source>
        <strain evidence="1">WM2013NL</strain>
        <tissue evidence="1">Head and thorax</tissue>
    </source>
</reference>
<dbReference type="STRING" id="104452.A0A0L7L1K1"/>
<evidence type="ECO:0000313" key="1">
    <source>
        <dbReference type="EMBL" id="KOB69367.1"/>
    </source>
</evidence>
<dbReference type="Proteomes" id="UP000037510">
    <property type="component" value="Unassembled WGS sequence"/>
</dbReference>
<proteinExistence type="predicted"/>
<protein>
    <submittedName>
        <fullName evidence="1">Uncharacterized protein</fullName>
    </submittedName>
</protein>
<dbReference type="PANTHER" id="PTHR38332:SF1">
    <property type="entry name" value="RE49668P"/>
    <property type="match status" value="1"/>
</dbReference>
<keyword evidence="2" id="KW-1185">Reference proteome</keyword>
<dbReference type="EMBL" id="JTDY01003547">
    <property type="protein sequence ID" value="KOB69367.1"/>
    <property type="molecule type" value="Genomic_DNA"/>
</dbReference>
<evidence type="ECO:0000313" key="2">
    <source>
        <dbReference type="Proteomes" id="UP000037510"/>
    </source>
</evidence>
<dbReference type="AlphaFoldDB" id="A0A0L7L1K1"/>
<accession>A0A0L7L1K1</accession>
<organism evidence="1 2">
    <name type="scientific">Operophtera brumata</name>
    <name type="common">Winter moth</name>
    <name type="synonym">Phalaena brumata</name>
    <dbReference type="NCBI Taxonomy" id="104452"/>
    <lineage>
        <taxon>Eukaryota</taxon>
        <taxon>Metazoa</taxon>
        <taxon>Ecdysozoa</taxon>
        <taxon>Arthropoda</taxon>
        <taxon>Hexapoda</taxon>
        <taxon>Insecta</taxon>
        <taxon>Pterygota</taxon>
        <taxon>Neoptera</taxon>
        <taxon>Endopterygota</taxon>
        <taxon>Lepidoptera</taxon>
        <taxon>Glossata</taxon>
        <taxon>Ditrysia</taxon>
        <taxon>Geometroidea</taxon>
        <taxon>Geometridae</taxon>
        <taxon>Larentiinae</taxon>
        <taxon>Operophtera</taxon>
    </lineage>
</organism>
<name>A0A0L7L1K1_OPEBR</name>